<dbReference type="Proteomes" id="UP001057860">
    <property type="component" value="Chromosome"/>
</dbReference>
<reference evidence="2" key="1">
    <citation type="submission" date="2022-08" db="EMBL/GenBank/DDBJ databases">
        <authorList>
            <person name="Bogun A."/>
            <person name="Kislichkina A."/>
            <person name="Solomentsev V."/>
            <person name="Skryabin Y."/>
            <person name="Sizova A."/>
            <person name="Platonov M."/>
            <person name="Dentovskaya S."/>
        </authorList>
    </citation>
    <scope>NUCLEOTIDE SEQUENCE</scope>
    <source>
        <strain evidence="2">SCPM-O-B-7604</strain>
    </source>
</reference>
<protein>
    <recommendedName>
        <fullName evidence="1">Phage protein Gp138 N-terminal domain-containing protein</fullName>
    </recommendedName>
</protein>
<name>A0ABY5UM29_9GAMM</name>
<dbReference type="Pfam" id="PF18352">
    <property type="entry name" value="Gp138_N"/>
    <property type="match status" value="1"/>
</dbReference>
<organism evidence="2 3">
    <name type="scientific">Yersinia alsatica</name>
    <dbReference type="NCBI Taxonomy" id="2890317"/>
    <lineage>
        <taxon>Bacteria</taxon>
        <taxon>Pseudomonadati</taxon>
        <taxon>Pseudomonadota</taxon>
        <taxon>Gammaproteobacteria</taxon>
        <taxon>Enterobacterales</taxon>
        <taxon>Yersiniaceae</taxon>
        <taxon>Yersinia</taxon>
    </lineage>
</organism>
<proteinExistence type="predicted"/>
<sequence>MMIESNPLYTTMMLLKRDMVRDLMIGMPGKVISYNADLQRAVVECGIQRHIGDGQFKTLPVIEHVPVQFSGSAEWTVFHELPAGTEGYIHFSQRSIDNWLSQGGPVAPLDARMFNPSDAFFAPGYRSQQTAIAGLPTEGIGLSNQSGGVRIHLTDVGITLTAGGTTLALTESGMSYSGPEFTNNGQTTLNGRTEVTQGGLAVEALEVGDHDHGGVQHGNNRTDGPQ</sequence>
<dbReference type="InterPro" id="IPR044033">
    <property type="entry name" value="GpV-like_apex"/>
</dbReference>
<dbReference type="GeneID" id="75140864"/>
<evidence type="ECO:0000313" key="2">
    <source>
        <dbReference type="EMBL" id="UWM43580.1"/>
    </source>
</evidence>
<evidence type="ECO:0000313" key="3">
    <source>
        <dbReference type="Proteomes" id="UP001057860"/>
    </source>
</evidence>
<keyword evidence="3" id="KW-1185">Reference proteome</keyword>
<gene>
    <name evidence="2" type="ORF">N0H69_12655</name>
</gene>
<evidence type="ECO:0000259" key="1">
    <source>
        <dbReference type="Pfam" id="PF18352"/>
    </source>
</evidence>
<dbReference type="Pfam" id="PF18946">
    <property type="entry name" value="Apex"/>
    <property type="match status" value="1"/>
</dbReference>
<dbReference type="InterPro" id="IPR037026">
    <property type="entry name" value="Vgr_OB-fold_dom_sf"/>
</dbReference>
<dbReference type="Gene3D" id="2.40.50.230">
    <property type="entry name" value="Gp5 N-terminal domain"/>
    <property type="match status" value="1"/>
</dbReference>
<dbReference type="EMBL" id="CP104006">
    <property type="protein sequence ID" value="UWM43580.1"/>
    <property type="molecule type" value="Genomic_DNA"/>
</dbReference>
<dbReference type="InterPro" id="IPR041599">
    <property type="entry name" value="Gp138_N"/>
</dbReference>
<dbReference type="RefSeq" id="WP_253272091.1">
    <property type="nucleotide sequence ID" value="NZ_CP104006.1"/>
</dbReference>
<feature type="domain" description="Phage protein Gp138 N-terminal" evidence="1">
    <location>
        <begin position="27"/>
        <end position="124"/>
    </location>
</feature>
<accession>A0ABY5UM29</accession>